<reference evidence="2" key="1">
    <citation type="submission" date="2021-01" db="EMBL/GenBank/DDBJ databases">
        <authorList>
            <person name="Corre E."/>
            <person name="Pelletier E."/>
            <person name="Niang G."/>
            <person name="Scheremetjew M."/>
            <person name="Finn R."/>
            <person name="Kale V."/>
            <person name="Holt S."/>
            <person name="Cochrane G."/>
            <person name="Meng A."/>
            <person name="Brown T."/>
            <person name="Cohen L."/>
        </authorList>
    </citation>
    <scope>NUCLEOTIDE SEQUENCE</scope>
    <source>
        <strain evidence="2">SAG 63-3</strain>
    </source>
</reference>
<proteinExistence type="predicted"/>
<feature type="compositionally biased region" description="Gly residues" evidence="1">
    <location>
        <begin position="252"/>
        <end position="261"/>
    </location>
</feature>
<accession>A0A7S0YTH2</accession>
<protein>
    <submittedName>
        <fullName evidence="2">Uncharacterized protein</fullName>
    </submittedName>
</protein>
<sequence length="288" mass="30800">MTQASLIDTAESRQKSVDELKNALYVIGKSYQNQSGLFLEASEELSNLDSESLRKLQDLVGKSYSFLCESESLLHDLRMKIDPKSSSDPLADKPDSNTKTDEDNIPDLSNLRIGSSNPSGSRTRALFSSPCILAACEKGEDVSSQHFKVDLDRKAQIIGKYGGVPALGNVFASAPRSSVKLKATDTSAAREIQDQNLESSGQGPRTDRSASVGICTKDCETNITAKGGLPLPKMAFGGFRPNLVSTNHVSGKAGGGGGNGGNMSDELAERLRKRAQSLAEAEDKEKNK</sequence>
<feature type="compositionally biased region" description="Basic and acidic residues" evidence="1">
    <location>
        <begin position="83"/>
        <end position="102"/>
    </location>
</feature>
<feature type="compositionally biased region" description="Polar residues" evidence="1">
    <location>
        <begin position="112"/>
        <end position="121"/>
    </location>
</feature>
<name>A0A7S0YTH2_9CHLO</name>
<evidence type="ECO:0000313" key="2">
    <source>
        <dbReference type="EMBL" id="CAD8792986.1"/>
    </source>
</evidence>
<organism evidence="2">
    <name type="scientific">Polytomella parva</name>
    <dbReference type="NCBI Taxonomy" id="51329"/>
    <lineage>
        <taxon>Eukaryota</taxon>
        <taxon>Viridiplantae</taxon>
        <taxon>Chlorophyta</taxon>
        <taxon>core chlorophytes</taxon>
        <taxon>Chlorophyceae</taxon>
        <taxon>CS clade</taxon>
        <taxon>Chlamydomonadales</taxon>
        <taxon>Chlamydomonadaceae</taxon>
        <taxon>Polytomella</taxon>
    </lineage>
</organism>
<feature type="region of interest" description="Disordered" evidence="1">
    <location>
        <begin position="83"/>
        <end position="121"/>
    </location>
</feature>
<feature type="region of interest" description="Disordered" evidence="1">
    <location>
        <begin position="247"/>
        <end position="288"/>
    </location>
</feature>
<evidence type="ECO:0000256" key="1">
    <source>
        <dbReference type="SAM" id="MobiDB-lite"/>
    </source>
</evidence>
<gene>
    <name evidence="2" type="ORF">PPAR00522_LOCUS22136</name>
</gene>
<dbReference type="EMBL" id="HBFM01033946">
    <property type="protein sequence ID" value="CAD8792986.1"/>
    <property type="molecule type" value="Transcribed_RNA"/>
</dbReference>
<dbReference type="AlphaFoldDB" id="A0A7S0YTH2"/>